<dbReference type="EMBL" id="PDNB01000153">
    <property type="protein sequence ID" value="PGH02950.1"/>
    <property type="molecule type" value="Genomic_DNA"/>
</dbReference>
<feature type="compositionally biased region" description="Low complexity" evidence="1">
    <location>
        <begin position="645"/>
        <end position="663"/>
    </location>
</feature>
<feature type="compositionally biased region" description="Polar residues" evidence="1">
    <location>
        <begin position="462"/>
        <end position="471"/>
    </location>
</feature>
<protein>
    <submittedName>
        <fullName evidence="2">Uncharacterized protein</fullName>
    </submittedName>
</protein>
<feature type="compositionally biased region" description="Low complexity" evidence="1">
    <location>
        <begin position="788"/>
        <end position="802"/>
    </location>
</feature>
<feature type="compositionally biased region" description="Polar residues" evidence="1">
    <location>
        <begin position="612"/>
        <end position="621"/>
    </location>
</feature>
<dbReference type="Proteomes" id="UP000223968">
    <property type="component" value="Unassembled WGS sequence"/>
</dbReference>
<evidence type="ECO:0000313" key="3">
    <source>
        <dbReference type="Proteomes" id="UP000223968"/>
    </source>
</evidence>
<feature type="compositionally biased region" description="Basic and acidic residues" evidence="1">
    <location>
        <begin position="65"/>
        <end position="74"/>
    </location>
</feature>
<feature type="compositionally biased region" description="Basic and acidic residues" evidence="1">
    <location>
        <begin position="149"/>
        <end position="158"/>
    </location>
</feature>
<feature type="compositionally biased region" description="Basic and acidic residues" evidence="1">
    <location>
        <begin position="166"/>
        <end position="229"/>
    </location>
</feature>
<feature type="compositionally biased region" description="Basic and acidic residues" evidence="1">
    <location>
        <begin position="258"/>
        <end position="301"/>
    </location>
</feature>
<accession>A0A2B7X284</accession>
<proteinExistence type="predicted"/>
<dbReference type="OrthoDB" id="2504266at2759"/>
<feature type="compositionally biased region" description="Basic and acidic residues" evidence="1">
    <location>
        <begin position="578"/>
        <end position="593"/>
    </location>
</feature>
<feature type="compositionally biased region" description="Basic and acidic residues" evidence="1">
    <location>
        <begin position="97"/>
        <end position="140"/>
    </location>
</feature>
<feature type="compositionally biased region" description="Low complexity" evidence="1">
    <location>
        <begin position="523"/>
        <end position="545"/>
    </location>
</feature>
<dbReference type="Pfam" id="PF20566">
    <property type="entry name" value="Eap1"/>
    <property type="match status" value="1"/>
</dbReference>
<dbReference type="STRING" id="1447875.A0A2B7X284"/>
<reference evidence="2 3" key="1">
    <citation type="submission" date="2017-10" db="EMBL/GenBank/DDBJ databases">
        <title>Comparative genomics in systemic dimorphic fungi from Ajellomycetaceae.</title>
        <authorList>
            <person name="Munoz J.F."/>
            <person name="Mcewen J.G."/>
            <person name="Clay O.K."/>
            <person name="Cuomo C.A."/>
        </authorList>
    </citation>
    <scope>NUCLEOTIDE SEQUENCE [LARGE SCALE GENOMIC DNA]</scope>
    <source>
        <strain evidence="2 3">UAMH5409</strain>
    </source>
</reference>
<feature type="compositionally biased region" description="Polar residues" evidence="1">
    <location>
        <begin position="437"/>
        <end position="450"/>
    </location>
</feature>
<dbReference type="InterPro" id="IPR046784">
    <property type="entry name" value="Eap1"/>
</dbReference>
<feature type="region of interest" description="Disordered" evidence="1">
    <location>
        <begin position="386"/>
        <end position="719"/>
    </location>
</feature>
<organism evidence="2 3">
    <name type="scientific">Helicocarpus griseus UAMH5409</name>
    <dbReference type="NCBI Taxonomy" id="1447875"/>
    <lineage>
        <taxon>Eukaryota</taxon>
        <taxon>Fungi</taxon>
        <taxon>Dikarya</taxon>
        <taxon>Ascomycota</taxon>
        <taxon>Pezizomycotina</taxon>
        <taxon>Eurotiomycetes</taxon>
        <taxon>Eurotiomycetidae</taxon>
        <taxon>Onygenales</taxon>
        <taxon>Ajellomycetaceae</taxon>
        <taxon>Helicocarpus</taxon>
    </lineage>
</organism>
<gene>
    <name evidence="2" type="ORF">AJ79_07487</name>
</gene>
<comment type="caution">
    <text evidence="2">The sequence shown here is derived from an EMBL/GenBank/DDBJ whole genome shotgun (WGS) entry which is preliminary data.</text>
</comment>
<feature type="region of interest" description="Disordered" evidence="1">
    <location>
        <begin position="1"/>
        <end position="334"/>
    </location>
</feature>
<feature type="compositionally biased region" description="Basic and acidic residues" evidence="1">
    <location>
        <begin position="553"/>
        <end position="564"/>
    </location>
</feature>
<evidence type="ECO:0000256" key="1">
    <source>
        <dbReference type="SAM" id="MobiDB-lite"/>
    </source>
</evidence>
<feature type="compositionally biased region" description="Polar residues" evidence="1">
    <location>
        <begin position="672"/>
        <end position="682"/>
    </location>
</feature>
<feature type="region of interest" description="Disordered" evidence="1">
    <location>
        <begin position="736"/>
        <end position="802"/>
    </location>
</feature>
<evidence type="ECO:0000313" key="2">
    <source>
        <dbReference type="EMBL" id="PGH02950.1"/>
    </source>
</evidence>
<feature type="compositionally biased region" description="Basic and acidic residues" evidence="1">
    <location>
        <begin position="324"/>
        <end position="334"/>
    </location>
</feature>
<dbReference type="AlphaFoldDB" id="A0A2B7X284"/>
<keyword evidence="3" id="KW-1185">Reference proteome</keyword>
<feature type="compositionally biased region" description="Polar residues" evidence="1">
    <location>
        <begin position="43"/>
        <end position="60"/>
    </location>
</feature>
<name>A0A2B7X284_9EURO</name>
<sequence length="802" mass="89676">MARRYQPSELLQLRESPLVVKPDNLPPLEEWMGPPPDPPLQKKNPNSRDQTTQQDPTNRRSGLFEGRHISRGSEDLILGPPKTSFASASRVFGKSIDATDRSSTKINDTDDQKHDRYNFREKFFKDRDFADRDNDRRDTKPTLANGRRTGREDREDWSGGRPRRTFGPEDSDRRPRRNGDSERWEMRDHREHQEGGHERTPRDKDQGRYPPRRDGQGRGKHDNWFRDGEAQQDVGDAEEEKDKTPVRHREWRRGVHGGGDRDWNRPVKHEQEPEWLDSTDRESSRETHTQADFQRWKERMKAGSAQAAQEEKKEVAPEPVNTESKPKEPAKRLDGEMFGALDPTLMDSGLDKFFGLWGENKQSRDENVAEGVAKKEVLPTRTTKASRFAGIFNSPSETTNREPEPQTIIHTEPVRPASTDADQEGFQRILQMLGGNKSRNATPQLDGSVQQPPPQAQPDYVKSSTTLSSPARESYNRQEYGALNSPRDRPPPGLEALFAAQKPPPKEQPNPNRDTEFLLRLMQQSKISPNSQSNSQPPQPALQSPGGMNLPDMHARAQGLEKQKTPVFLDDPAIANIRRQEPQDPRDPRDQLRRRGTNGPPMSYFDEMGFPPSQSNQTPNSLGGVRPPGPAQPPMGLQRPPGFEQVQPPGWPNQQPQQGGSNQFMLPPGLSQPPNRNMNPNFPSGPPVSVHTGMPPNDRPAYQRNAMGGGPSPFGPPPGMMPPPGYMNMNAPPPSAFPPMPHTPDAMMNMPHGNSAQYSGVPPQGPPQVSSRQSFDMFGPPSADGNLAARAGAGMMGPGPYR</sequence>